<dbReference type="Proteomes" id="UP000019205">
    <property type="component" value="Chromosome"/>
</dbReference>
<organism evidence="3 4">
    <name type="scientific">Congregibacter litoralis KT71</name>
    <dbReference type="NCBI Taxonomy" id="314285"/>
    <lineage>
        <taxon>Bacteria</taxon>
        <taxon>Pseudomonadati</taxon>
        <taxon>Pseudomonadota</taxon>
        <taxon>Gammaproteobacteria</taxon>
        <taxon>Cellvibrionales</taxon>
        <taxon>Halieaceae</taxon>
        <taxon>Congregibacter</taxon>
    </lineage>
</organism>
<dbReference type="STRING" id="314285.KT71_17121"/>
<sequence>MNNTSSGKTVEVLGKDRFHVLIGIATVDDDGQVAGSGNAQLIRKHLALNAAVCVVIVVIEAYFTNGDNAGIQGAFPDACVNRRRVLFCLVGVYALSAVNAVFPSGNNPHGVQIIRTHGDGNDALHTHIPCSCELLGEVVRLEVVEVTVGLNNGMRKARDIPALFFTHGVSAGVSDTKIRHYIDSMNPLPSFLAALFFLVAPGVFAAGAAYGKYFVEAGARWPEEAPPVPATSPRVLPTAEASELIQALSKQLSEQEYEEGPYAMSLAETLDDLGRAQEAAGNLALAQQSRARALHLIRVNDGLYSEAQRPVLQAMLQSLRKVGDFEGLDQRYDYFFRLYGSGQPPWDALRWDATLEYLRWQREALRRGLDRDPMDRLLNLHRMHEEILEQFSTRDDPAEGAMGSEGEEGAASGKNNAPFDYRRLADVTYSQLKTLYLIEDRVQPQPVFRERVNGFSRSDDPRDFNLQQERLENLQRTLRGAGRRLLENLLAAIPPDDHRARAEAKLALADWTQWHGSYREAAALYESLWRELTDQGLGSLAAQWFSEPVPLPDSGVFWEFAEEDAEGPITVRLSVSESGRATADAATVDPRWQRSVGRLLRQIAATRYRPAIAGGQIVPAEGVSASYWLY</sequence>
<feature type="transmembrane region" description="Helical" evidence="2">
    <location>
        <begin position="46"/>
        <end position="64"/>
    </location>
</feature>
<feature type="transmembrane region" description="Helical" evidence="2">
    <location>
        <begin position="191"/>
        <end position="210"/>
    </location>
</feature>
<evidence type="ECO:0000313" key="3">
    <source>
        <dbReference type="EMBL" id="EAQ99412.2"/>
    </source>
</evidence>
<evidence type="ECO:0000256" key="1">
    <source>
        <dbReference type="SAM" id="MobiDB-lite"/>
    </source>
</evidence>
<evidence type="ECO:0000313" key="4">
    <source>
        <dbReference type="Proteomes" id="UP000019205"/>
    </source>
</evidence>
<feature type="transmembrane region" description="Helical" evidence="2">
    <location>
        <begin position="85"/>
        <end position="102"/>
    </location>
</feature>
<protein>
    <submittedName>
        <fullName evidence="3">Uncharacterized protein</fullName>
    </submittedName>
</protein>
<keyword evidence="2" id="KW-0472">Membrane</keyword>
<dbReference type="EMBL" id="AAOA02000001">
    <property type="protein sequence ID" value="EAQ99412.2"/>
    <property type="molecule type" value="Genomic_DNA"/>
</dbReference>
<dbReference type="HOGENOM" id="CLU_433949_0_0_6"/>
<reference evidence="3 4" key="1">
    <citation type="journal article" date="2007" name="Proc. Natl. Acad. Sci. U.S.A.">
        <title>Characterization of a marine gammaproteobacterium capable of aerobic anoxygenic photosynthesis.</title>
        <authorList>
            <person name="Fuchs B.M."/>
            <person name="Spring S."/>
            <person name="Teeling H."/>
            <person name="Quast C."/>
            <person name="Wulf J."/>
            <person name="Schattenhofer M."/>
            <person name="Yan S."/>
            <person name="Ferriera S."/>
            <person name="Johnson J."/>
            <person name="Glockner F.O."/>
            <person name="Amann R."/>
        </authorList>
    </citation>
    <scope>NUCLEOTIDE SEQUENCE [LARGE SCALE GENOMIC DNA]</scope>
    <source>
        <strain evidence="3">KT71</strain>
    </source>
</reference>
<feature type="region of interest" description="Disordered" evidence="1">
    <location>
        <begin position="391"/>
        <end position="415"/>
    </location>
</feature>
<evidence type="ECO:0000256" key="2">
    <source>
        <dbReference type="SAM" id="Phobius"/>
    </source>
</evidence>
<dbReference type="eggNOG" id="ENOG5033R0E">
    <property type="taxonomic scope" value="Bacteria"/>
</dbReference>
<name>A4A3Y9_9GAMM</name>
<keyword evidence="4" id="KW-1185">Reference proteome</keyword>
<keyword evidence="2" id="KW-1133">Transmembrane helix</keyword>
<proteinExistence type="predicted"/>
<accession>A4A3Y9</accession>
<comment type="caution">
    <text evidence="3">The sequence shown here is derived from an EMBL/GenBank/DDBJ whole genome shotgun (WGS) entry which is preliminary data.</text>
</comment>
<reference evidence="3 4" key="2">
    <citation type="journal article" date="2009" name="PLoS ONE">
        <title>The photosynthetic apparatus and its regulation in the aerobic gammaproteobacterium Congregibacter litoralis gen. nov., sp. nov.</title>
        <authorList>
            <person name="Spring S."/>
            <person name="Lunsdorf H."/>
            <person name="Fuchs B.M."/>
            <person name="Tindall B.J."/>
        </authorList>
    </citation>
    <scope>NUCLEOTIDE SEQUENCE [LARGE SCALE GENOMIC DNA]</scope>
    <source>
        <strain evidence="3">KT71</strain>
    </source>
</reference>
<dbReference type="AlphaFoldDB" id="A4A3Y9"/>
<gene>
    <name evidence="3" type="ORF">KT71_17121</name>
</gene>
<feature type="compositionally biased region" description="Low complexity" evidence="1">
    <location>
        <begin position="399"/>
        <end position="413"/>
    </location>
</feature>
<keyword evidence="2" id="KW-0812">Transmembrane</keyword>